<dbReference type="PROSITE" id="PS51733">
    <property type="entry name" value="BPL_LPL_CATALYTIC"/>
    <property type="match status" value="1"/>
</dbReference>
<keyword evidence="3" id="KW-0238">DNA-binding</keyword>
<gene>
    <name evidence="3" type="primary">birA</name>
    <name evidence="5" type="ORF">L1F29_11645</name>
</gene>
<feature type="domain" description="BPL/LPL catalytic" evidence="4">
    <location>
        <begin position="64"/>
        <end position="258"/>
    </location>
</feature>
<feature type="binding site" evidence="3">
    <location>
        <position position="114"/>
    </location>
    <ligand>
        <name>biotin</name>
        <dbReference type="ChEBI" id="CHEBI:57586"/>
    </ligand>
</feature>
<keyword evidence="2 3" id="KW-0092">Biotin</keyword>
<dbReference type="InterPro" id="IPR036388">
    <property type="entry name" value="WH-like_DNA-bd_sf"/>
</dbReference>
<dbReference type="InterPro" id="IPR045864">
    <property type="entry name" value="aa-tRNA-synth_II/BPL/LPL"/>
</dbReference>
<feature type="binding site" evidence="3">
    <location>
        <position position="185"/>
    </location>
    <ligand>
        <name>biotin</name>
        <dbReference type="ChEBI" id="CHEBI:57586"/>
    </ligand>
</feature>
<accession>A0ABY5SEM7</accession>
<dbReference type="RefSeq" id="WP_258388480.1">
    <property type="nucleotide sequence ID" value="NZ_CP091430.1"/>
</dbReference>
<dbReference type="InterPro" id="IPR013196">
    <property type="entry name" value="HTH_11"/>
</dbReference>
<dbReference type="Gene3D" id="2.30.30.100">
    <property type="match status" value="1"/>
</dbReference>
<dbReference type="NCBIfam" id="TIGR00121">
    <property type="entry name" value="birA_ligase"/>
    <property type="match status" value="1"/>
</dbReference>
<organism evidence="5 6">
    <name type="scientific">Paenibacillus spongiae</name>
    <dbReference type="NCBI Taxonomy" id="2909671"/>
    <lineage>
        <taxon>Bacteria</taxon>
        <taxon>Bacillati</taxon>
        <taxon>Bacillota</taxon>
        <taxon>Bacilli</taxon>
        <taxon>Bacillales</taxon>
        <taxon>Paenibacillaceae</taxon>
        <taxon>Paenibacillus</taxon>
    </lineage>
</organism>
<evidence type="ECO:0000313" key="6">
    <source>
        <dbReference type="Proteomes" id="UP001057877"/>
    </source>
</evidence>
<feature type="DNA-binding region" description="H-T-H motif" evidence="3">
    <location>
        <begin position="19"/>
        <end position="38"/>
    </location>
</feature>
<dbReference type="InterPro" id="IPR003142">
    <property type="entry name" value="BPL_C"/>
</dbReference>
<dbReference type="HAMAP" id="MF_00978">
    <property type="entry name" value="Bifunct_BirA"/>
    <property type="match status" value="1"/>
</dbReference>
<comment type="caution">
    <text evidence="3">Lacks conserved residue(s) required for the propagation of feature annotation.</text>
</comment>
<keyword evidence="3" id="KW-0547">Nucleotide-binding</keyword>
<keyword evidence="3" id="KW-0805">Transcription regulation</keyword>
<dbReference type="InterPro" id="IPR004143">
    <property type="entry name" value="BPL_LPL_catalytic"/>
</dbReference>
<evidence type="ECO:0000259" key="4">
    <source>
        <dbReference type="PROSITE" id="PS51733"/>
    </source>
</evidence>
<evidence type="ECO:0000256" key="1">
    <source>
        <dbReference type="ARBA" id="ARBA00022598"/>
    </source>
</evidence>
<keyword evidence="3" id="KW-0804">Transcription</keyword>
<dbReference type="SUPFAM" id="SSF55681">
    <property type="entry name" value="Class II aaRS and biotin synthetases"/>
    <property type="match status" value="1"/>
</dbReference>
<keyword evidence="3" id="KW-0678">Repressor</keyword>
<dbReference type="EMBL" id="CP091430">
    <property type="protein sequence ID" value="UVI32426.1"/>
    <property type="molecule type" value="Genomic_DNA"/>
</dbReference>
<dbReference type="PANTHER" id="PTHR12835:SF5">
    <property type="entry name" value="BIOTIN--PROTEIN LIGASE"/>
    <property type="match status" value="1"/>
</dbReference>
<comment type="catalytic activity">
    <reaction evidence="3">
        <text>biotin + L-lysyl-[protein] + ATP = N(6)-biotinyl-L-lysyl-[protein] + AMP + diphosphate + H(+)</text>
        <dbReference type="Rhea" id="RHEA:11756"/>
        <dbReference type="Rhea" id="RHEA-COMP:9752"/>
        <dbReference type="Rhea" id="RHEA-COMP:10505"/>
        <dbReference type="ChEBI" id="CHEBI:15378"/>
        <dbReference type="ChEBI" id="CHEBI:29969"/>
        <dbReference type="ChEBI" id="CHEBI:30616"/>
        <dbReference type="ChEBI" id="CHEBI:33019"/>
        <dbReference type="ChEBI" id="CHEBI:57586"/>
        <dbReference type="ChEBI" id="CHEBI:83144"/>
        <dbReference type="ChEBI" id="CHEBI:456215"/>
        <dbReference type="EC" id="6.3.4.15"/>
    </reaction>
</comment>
<dbReference type="InterPro" id="IPR030855">
    <property type="entry name" value="Bifunct_BirA"/>
</dbReference>
<dbReference type="Pfam" id="PF02237">
    <property type="entry name" value="BPL_C"/>
    <property type="match status" value="1"/>
</dbReference>
<dbReference type="GO" id="GO:0004077">
    <property type="term" value="F:biotin--[biotin carboxyl-carrier protein] ligase activity"/>
    <property type="evidence" value="ECO:0007669"/>
    <property type="project" value="UniProtKB-EC"/>
</dbReference>
<comment type="similarity">
    <text evidence="3">Belongs to the biotin--protein ligase family.</text>
</comment>
<reference evidence="5" key="1">
    <citation type="submission" date="2022-01" db="EMBL/GenBank/DDBJ databases">
        <title>Paenibacillus spongiae sp. nov., isolated from marine sponge.</title>
        <authorList>
            <person name="Li Z."/>
            <person name="Zhang M."/>
        </authorList>
    </citation>
    <scope>NUCLEOTIDE SEQUENCE</scope>
    <source>
        <strain evidence="5">PHS-Z3</strain>
    </source>
</reference>
<dbReference type="Gene3D" id="3.30.930.10">
    <property type="entry name" value="Bira Bifunctional Protein, Domain 2"/>
    <property type="match status" value="1"/>
</dbReference>
<dbReference type="Gene3D" id="1.10.10.10">
    <property type="entry name" value="Winged helix-like DNA-binding domain superfamily/Winged helix DNA-binding domain"/>
    <property type="match status" value="1"/>
</dbReference>
<feature type="binding site" evidence="3">
    <location>
        <begin position="118"/>
        <end position="120"/>
    </location>
    <ligand>
        <name>biotin</name>
        <dbReference type="ChEBI" id="CHEBI:57586"/>
    </ligand>
</feature>
<dbReference type="InterPro" id="IPR004408">
    <property type="entry name" value="Biotin_CoA_COase_ligase"/>
</dbReference>
<comment type="function">
    <text evidence="3">Acts both as a biotin--[acetyl-CoA-carboxylase] ligase and a repressor.</text>
</comment>
<dbReference type="Pfam" id="PF03099">
    <property type="entry name" value="BPL_LplA_LipB"/>
    <property type="match status" value="1"/>
</dbReference>
<dbReference type="CDD" id="cd16442">
    <property type="entry name" value="BPL"/>
    <property type="match status" value="1"/>
</dbReference>
<keyword evidence="1 3" id="KW-0436">Ligase</keyword>
<protein>
    <recommendedName>
        <fullName evidence="3">Bifunctional ligase/repressor BirA</fullName>
    </recommendedName>
    <alternativeName>
        <fullName evidence="3">Biotin--[acetyl-CoA-carboxylase] ligase</fullName>
        <ecNumber evidence="3">6.3.4.15</ecNumber>
    </alternativeName>
    <alternativeName>
        <fullName evidence="3">Biotin--protein ligase</fullName>
    </alternativeName>
    <alternativeName>
        <fullName evidence="3">Biotin-[acetyl-CoA carboxylase] synthetase</fullName>
    </alternativeName>
</protein>
<dbReference type="PANTHER" id="PTHR12835">
    <property type="entry name" value="BIOTIN PROTEIN LIGASE"/>
    <property type="match status" value="1"/>
</dbReference>
<evidence type="ECO:0000313" key="5">
    <source>
        <dbReference type="EMBL" id="UVI32426.1"/>
    </source>
</evidence>
<evidence type="ECO:0000256" key="2">
    <source>
        <dbReference type="ARBA" id="ARBA00023267"/>
    </source>
</evidence>
<keyword evidence="6" id="KW-1185">Reference proteome</keyword>
<dbReference type="InterPro" id="IPR036390">
    <property type="entry name" value="WH_DNA-bd_sf"/>
</dbReference>
<evidence type="ECO:0000256" key="3">
    <source>
        <dbReference type="HAMAP-Rule" id="MF_00978"/>
    </source>
</evidence>
<dbReference type="EC" id="6.3.4.15" evidence="3"/>
<dbReference type="Pfam" id="PF08279">
    <property type="entry name" value="HTH_11"/>
    <property type="match status" value="1"/>
</dbReference>
<sequence length="327" mass="35852">MSNRIIEMLEQQEGQYVSGEAISRELGMSRTAIWKKMKKLEELGYRIEASRRLGYRLAGKPAKLTVSELLGKLQDSSFIRTVKLFDAVDSTQNIAQRLAEEGAPEGTLVIAEQQTNGRGRMGRNWISPPGKGVWMSLILRPSLPLQFAPQLTLLAAVALCRALKELAPLDIGIKWPNDLLVGGKKISGILLESSAEDERIRYVVAGIGISVNLTEDDYPEALRDTATSLRIELGNELDRTEIIAAFIRHFQQLYTLYQQEGFSPIQSLWEALSVTLNKPVKLLTPAGQVEGTPIGLSESGALIVRKPDGAQTLVFSAESSGPPDARG</sequence>
<proteinExistence type="inferred from homology"/>
<name>A0ABY5SEM7_9BACL</name>
<dbReference type="Proteomes" id="UP001057877">
    <property type="component" value="Chromosome"/>
</dbReference>
<dbReference type="SUPFAM" id="SSF46785">
    <property type="entry name" value="Winged helix' DNA-binding domain"/>
    <property type="match status" value="1"/>
</dbReference>
<keyword evidence="3" id="KW-0067">ATP-binding</keyword>